<dbReference type="AlphaFoldDB" id="A0ABD5BLI9"/>
<dbReference type="EMBL" id="JAVIPQ010000324">
    <property type="protein sequence ID" value="MDQ9557597.1"/>
    <property type="molecule type" value="Genomic_DNA"/>
</dbReference>
<proteinExistence type="predicted"/>
<dbReference type="Gene3D" id="2.60.40.1090">
    <property type="entry name" value="Fimbrial-type adhesion domain"/>
    <property type="match status" value="1"/>
</dbReference>
<evidence type="ECO:0000313" key="3">
    <source>
        <dbReference type="EMBL" id="MDQ9557597.1"/>
    </source>
</evidence>
<feature type="chain" id="PRO_5044790260" evidence="1">
    <location>
        <begin position="24"/>
        <end position="163"/>
    </location>
</feature>
<feature type="domain" description="Fimbrial-type adhesion" evidence="2">
    <location>
        <begin position="29"/>
        <end position="163"/>
    </location>
</feature>
<dbReference type="Proteomes" id="UP001234811">
    <property type="component" value="Unassembled WGS sequence"/>
</dbReference>
<organism evidence="3 4">
    <name type="scientific">Serratia marcescens</name>
    <dbReference type="NCBI Taxonomy" id="615"/>
    <lineage>
        <taxon>Bacteria</taxon>
        <taxon>Pseudomonadati</taxon>
        <taxon>Pseudomonadota</taxon>
        <taxon>Gammaproteobacteria</taxon>
        <taxon>Enterobacterales</taxon>
        <taxon>Yersiniaceae</taxon>
        <taxon>Serratia</taxon>
    </lineage>
</organism>
<protein>
    <submittedName>
        <fullName evidence="3">Fimbrial protein</fullName>
    </submittedName>
</protein>
<feature type="signal peptide" evidence="1">
    <location>
        <begin position="1"/>
        <end position="23"/>
    </location>
</feature>
<name>A0ABD5BLI9_SERMA</name>
<reference evidence="3 4" key="1">
    <citation type="submission" date="2023-07" db="EMBL/GenBank/DDBJ databases">
        <title>Pathogens genome sequencing project 196.</title>
        <authorList>
            <person name="Cao X."/>
        </authorList>
    </citation>
    <scope>NUCLEOTIDE SEQUENCE [LARGE SCALE GENOMIC DNA]</scope>
    <source>
        <strain evidence="3 4">SM41</strain>
    </source>
</reference>
<dbReference type="SUPFAM" id="SSF49401">
    <property type="entry name" value="Bacterial adhesins"/>
    <property type="match status" value="1"/>
</dbReference>
<evidence type="ECO:0000313" key="4">
    <source>
        <dbReference type="Proteomes" id="UP001234811"/>
    </source>
</evidence>
<sequence length="163" mass="17125">MKRKFGLLVCVVALWIQQGNALAGEAAMAFSGTLNAPPPCVINNGQRIDVDFGEQLGISQIDGQRYLQNVNYRIDCEPGGSGQTLGLTLVAAASGFDAAAVPTNVPELAIRLLLAGNPFVLNKRVAIDSANPPRLQAVPVKRPGGALKPQAFSAQATLLADYQ</sequence>
<dbReference type="InterPro" id="IPR000259">
    <property type="entry name" value="Adhesion_dom_fimbrial"/>
</dbReference>
<dbReference type="Pfam" id="PF00419">
    <property type="entry name" value="Fimbrial"/>
    <property type="match status" value="1"/>
</dbReference>
<comment type="caution">
    <text evidence="3">The sequence shown here is derived from an EMBL/GenBank/DDBJ whole genome shotgun (WGS) entry which is preliminary data.</text>
</comment>
<keyword evidence="1" id="KW-0732">Signal</keyword>
<evidence type="ECO:0000259" key="2">
    <source>
        <dbReference type="Pfam" id="PF00419"/>
    </source>
</evidence>
<evidence type="ECO:0000256" key="1">
    <source>
        <dbReference type="SAM" id="SignalP"/>
    </source>
</evidence>
<dbReference type="RefSeq" id="WP_047569686.1">
    <property type="nucleotide sequence ID" value="NZ_CBDHWN010000168.1"/>
</dbReference>
<dbReference type="InterPro" id="IPR008966">
    <property type="entry name" value="Adhesion_dom_sf"/>
</dbReference>
<accession>A0ABD5BLI9</accession>
<dbReference type="InterPro" id="IPR036937">
    <property type="entry name" value="Adhesion_dom_fimbrial_sf"/>
</dbReference>
<gene>
    <name evidence="3" type="ORF">RF091_19060</name>
</gene>